<protein>
    <submittedName>
        <fullName evidence="2">CDK5RAP3 isoform 32</fullName>
    </submittedName>
</protein>
<gene>
    <name evidence="2" type="ORF">CK820_G0049666</name>
</gene>
<name>A0A2J8J9D7_PANTR</name>
<dbReference type="Pfam" id="PF05600">
    <property type="entry name" value="CDK5RAP3"/>
    <property type="match status" value="1"/>
</dbReference>
<proteinExistence type="inferred from homology"/>
<dbReference type="InterPro" id="IPR008491">
    <property type="entry name" value="CDK5RAP3"/>
</dbReference>
<evidence type="ECO:0000313" key="3">
    <source>
        <dbReference type="Proteomes" id="UP000236370"/>
    </source>
</evidence>
<accession>A0A2J8J9D7</accession>
<comment type="caution">
    <text evidence="2">The sequence shown here is derived from an EMBL/GenBank/DDBJ whole genome shotgun (WGS) entry which is preliminary data.</text>
</comment>
<evidence type="ECO:0000313" key="2">
    <source>
        <dbReference type="EMBL" id="PNI19372.1"/>
    </source>
</evidence>
<dbReference type="PANTHER" id="PTHR14894:SF0">
    <property type="entry name" value="CDK5 REGULATORY SUBUNIT-ASSOCIATED PROTEIN 3"/>
    <property type="match status" value="1"/>
</dbReference>
<organism evidence="2 3">
    <name type="scientific">Pan troglodytes</name>
    <name type="common">Chimpanzee</name>
    <dbReference type="NCBI Taxonomy" id="9598"/>
    <lineage>
        <taxon>Eukaryota</taxon>
        <taxon>Metazoa</taxon>
        <taxon>Chordata</taxon>
        <taxon>Craniata</taxon>
        <taxon>Vertebrata</taxon>
        <taxon>Euteleostomi</taxon>
        <taxon>Mammalia</taxon>
        <taxon>Eutheria</taxon>
        <taxon>Euarchontoglires</taxon>
        <taxon>Primates</taxon>
        <taxon>Haplorrhini</taxon>
        <taxon>Catarrhini</taxon>
        <taxon>Hominidae</taxon>
        <taxon>Pan</taxon>
    </lineage>
</organism>
<evidence type="ECO:0000256" key="1">
    <source>
        <dbReference type="ARBA" id="ARBA00007478"/>
    </source>
</evidence>
<dbReference type="SMR" id="A0A2J8J9D7"/>
<feature type="non-terminal residue" evidence="2">
    <location>
        <position position="64"/>
    </location>
</feature>
<dbReference type="Proteomes" id="UP000236370">
    <property type="component" value="Unassembled WGS sequence"/>
</dbReference>
<dbReference type="AlphaFoldDB" id="A0A2J8J9D7"/>
<reference evidence="2 3" key="1">
    <citation type="submission" date="2017-12" db="EMBL/GenBank/DDBJ databases">
        <title>High-resolution comparative analysis of great ape genomes.</title>
        <authorList>
            <person name="Pollen A."/>
            <person name="Hastie A."/>
            <person name="Hormozdiari F."/>
            <person name="Dougherty M."/>
            <person name="Liu R."/>
            <person name="Chaisson M."/>
            <person name="Hoppe E."/>
            <person name="Hill C."/>
            <person name="Pang A."/>
            <person name="Hillier L."/>
            <person name="Baker C."/>
            <person name="Armstrong J."/>
            <person name="Shendure J."/>
            <person name="Paten B."/>
            <person name="Wilson R."/>
            <person name="Chao H."/>
            <person name="Schneider V."/>
            <person name="Ventura M."/>
            <person name="Kronenberg Z."/>
            <person name="Murali S."/>
            <person name="Gordon D."/>
            <person name="Cantsilieris S."/>
            <person name="Munson K."/>
            <person name="Nelson B."/>
            <person name="Raja A."/>
            <person name="Underwood J."/>
            <person name="Diekhans M."/>
            <person name="Fiddes I."/>
            <person name="Haussler D."/>
            <person name="Eichler E."/>
        </authorList>
    </citation>
    <scope>NUCLEOTIDE SEQUENCE [LARGE SCALE GENOMIC DNA]</scope>
    <source>
        <strain evidence="2">Yerkes chimp pedigree #C0471</strain>
    </source>
</reference>
<dbReference type="PANTHER" id="PTHR14894">
    <property type="entry name" value="CDK5 REGULATORY SUBUNIT-ASSOCIATED PROTEIN 3"/>
    <property type="match status" value="1"/>
</dbReference>
<comment type="similarity">
    <text evidence="1">Belongs to the CDK5RAP3 family.</text>
</comment>
<sequence length="64" mass="7560">MPESEEIAQLLSGSYIHYFHCLRILDLLKGTEASTKNIFGRYSSQRMKDWQEIIALYEKDNTYL</sequence>
<dbReference type="EMBL" id="NBAG03000498">
    <property type="protein sequence ID" value="PNI19372.1"/>
    <property type="molecule type" value="Genomic_DNA"/>
</dbReference>